<reference evidence="1" key="1">
    <citation type="journal article" date="2014" name="Front. Microbiol.">
        <title>High frequency of phylogenetically diverse reductive dehalogenase-homologous genes in deep subseafloor sedimentary metagenomes.</title>
        <authorList>
            <person name="Kawai M."/>
            <person name="Futagami T."/>
            <person name="Toyoda A."/>
            <person name="Takaki Y."/>
            <person name="Nishi S."/>
            <person name="Hori S."/>
            <person name="Arai W."/>
            <person name="Tsubouchi T."/>
            <person name="Morono Y."/>
            <person name="Uchiyama I."/>
            <person name="Ito T."/>
            <person name="Fujiyama A."/>
            <person name="Inagaki F."/>
            <person name="Takami H."/>
        </authorList>
    </citation>
    <scope>NUCLEOTIDE SEQUENCE</scope>
    <source>
        <strain evidence="1">Expedition CK06-06</strain>
    </source>
</reference>
<comment type="caution">
    <text evidence="1">The sequence shown here is derived from an EMBL/GenBank/DDBJ whole genome shotgun (WGS) entry which is preliminary data.</text>
</comment>
<evidence type="ECO:0000313" key="1">
    <source>
        <dbReference type="EMBL" id="GAG08180.1"/>
    </source>
</evidence>
<name>X0UR57_9ZZZZ</name>
<protein>
    <submittedName>
        <fullName evidence="1">Uncharacterized protein</fullName>
    </submittedName>
</protein>
<sequence length="58" mass="6855">MKLTEIADKVFREYYVPLYPKDKPISEMTPYEQGLHKQVFLLVDRVITILGEQNENNV</sequence>
<organism evidence="1">
    <name type="scientific">marine sediment metagenome</name>
    <dbReference type="NCBI Taxonomy" id="412755"/>
    <lineage>
        <taxon>unclassified sequences</taxon>
        <taxon>metagenomes</taxon>
        <taxon>ecological metagenomes</taxon>
    </lineage>
</organism>
<dbReference type="EMBL" id="BARS01029756">
    <property type="protein sequence ID" value="GAG08180.1"/>
    <property type="molecule type" value="Genomic_DNA"/>
</dbReference>
<accession>X0UR57</accession>
<gene>
    <name evidence="1" type="ORF">S01H1_46467</name>
</gene>
<dbReference type="AlphaFoldDB" id="X0UR57"/>
<proteinExistence type="predicted"/>